<dbReference type="EMBL" id="JBHLXP010000001">
    <property type="protein sequence ID" value="MFC0047178.1"/>
    <property type="molecule type" value="Genomic_DNA"/>
</dbReference>
<proteinExistence type="predicted"/>
<dbReference type="Proteomes" id="UP001589813">
    <property type="component" value="Unassembled WGS sequence"/>
</dbReference>
<gene>
    <name evidence="1" type="ORF">ACFFJP_02600</name>
</gene>
<evidence type="ECO:0000313" key="2">
    <source>
        <dbReference type="Proteomes" id="UP001589813"/>
    </source>
</evidence>
<name>A0ABV6B8I5_9GAMM</name>
<comment type="caution">
    <text evidence="1">The sequence shown here is derived from an EMBL/GenBank/DDBJ whole genome shotgun (WGS) entry which is preliminary data.</text>
</comment>
<reference evidence="1 2" key="1">
    <citation type="submission" date="2024-09" db="EMBL/GenBank/DDBJ databases">
        <authorList>
            <person name="Sun Q."/>
            <person name="Mori K."/>
        </authorList>
    </citation>
    <scope>NUCLEOTIDE SEQUENCE [LARGE SCALE GENOMIC DNA]</scope>
    <source>
        <strain evidence="1 2">KCTC 23315</strain>
    </source>
</reference>
<sequence length="93" mass="10836">MKPDRMTAMREIIEQVKAEFPLYEPSTFICGANTDCAGCPKKLLEMVDSEICYWECAMKRGVSPKFDEIRRFGKMCLSVRRALLRNNLLRERV</sequence>
<accession>A0ABV6B8I5</accession>
<organism evidence="1 2">
    <name type="scientific">Rheinheimera tilapiae</name>
    <dbReference type="NCBI Taxonomy" id="875043"/>
    <lineage>
        <taxon>Bacteria</taxon>
        <taxon>Pseudomonadati</taxon>
        <taxon>Pseudomonadota</taxon>
        <taxon>Gammaproteobacteria</taxon>
        <taxon>Chromatiales</taxon>
        <taxon>Chromatiaceae</taxon>
        <taxon>Rheinheimera</taxon>
    </lineage>
</organism>
<protein>
    <submittedName>
        <fullName evidence="1">Uncharacterized protein</fullName>
    </submittedName>
</protein>
<evidence type="ECO:0000313" key="1">
    <source>
        <dbReference type="EMBL" id="MFC0047178.1"/>
    </source>
</evidence>
<dbReference type="RefSeq" id="WP_377240187.1">
    <property type="nucleotide sequence ID" value="NZ_JBHLXP010000001.1"/>
</dbReference>
<keyword evidence="2" id="KW-1185">Reference proteome</keyword>